<dbReference type="Ensembl" id="ENSCCET00000004955.1">
    <property type="protein sequence ID" value="ENSCCEP00000002966.1"/>
    <property type="gene ID" value="ENSCCEG00000003326.1"/>
</dbReference>
<comment type="catalytic activity">
    <reaction evidence="7">
        <text>L-threonyl-[protein] + ATP = O-phospho-L-threonyl-[protein] + ADP + H(+)</text>
        <dbReference type="Rhea" id="RHEA:46608"/>
        <dbReference type="Rhea" id="RHEA-COMP:11060"/>
        <dbReference type="Rhea" id="RHEA-COMP:11605"/>
        <dbReference type="ChEBI" id="CHEBI:15378"/>
        <dbReference type="ChEBI" id="CHEBI:30013"/>
        <dbReference type="ChEBI" id="CHEBI:30616"/>
        <dbReference type="ChEBI" id="CHEBI:61977"/>
        <dbReference type="ChEBI" id="CHEBI:456216"/>
        <dbReference type="EC" id="2.7.11.1"/>
    </reaction>
</comment>
<evidence type="ECO:0000259" key="9">
    <source>
        <dbReference type="Pfam" id="PF00069"/>
    </source>
</evidence>
<keyword evidence="5" id="KW-0418">Kinase</keyword>
<organism evidence="10 11">
    <name type="scientific">Cyanistes caeruleus</name>
    <name type="common">Eurasian blue tit</name>
    <name type="synonym">Parus caeruleus</name>
    <dbReference type="NCBI Taxonomy" id="156563"/>
    <lineage>
        <taxon>Eukaryota</taxon>
        <taxon>Metazoa</taxon>
        <taxon>Chordata</taxon>
        <taxon>Craniata</taxon>
        <taxon>Vertebrata</taxon>
        <taxon>Euteleostomi</taxon>
        <taxon>Archelosauria</taxon>
        <taxon>Archosauria</taxon>
        <taxon>Dinosauria</taxon>
        <taxon>Saurischia</taxon>
        <taxon>Theropoda</taxon>
        <taxon>Coelurosauria</taxon>
        <taxon>Aves</taxon>
        <taxon>Neognathae</taxon>
        <taxon>Neoaves</taxon>
        <taxon>Telluraves</taxon>
        <taxon>Australaves</taxon>
        <taxon>Passeriformes</taxon>
        <taxon>Paridae</taxon>
        <taxon>Cyanistes</taxon>
    </lineage>
</organism>
<dbReference type="Proteomes" id="UP000694410">
    <property type="component" value="Unplaced"/>
</dbReference>
<sequence>LKEISVGNLKPNETVEANLEAQLLSKLDHPAIVKFYASFVERDSFCIITEYCEIRSVTCSCETHRQTTEEEIGNFTCKIIWDYKCHKKGLNADTLPGLWETQKDCTTCV</sequence>
<evidence type="ECO:0000313" key="11">
    <source>
        <dbReference type="Proteomes" id="UP000694410"/>
    </source>
</evidence>
<dbReference type="GO" id="GO:0005524">
    <property type="term" value="F:ATP binding"/>
    <property type="evidence" value="ECO:0007669"/>
    <property type="project" value="UniProtKB-KW"/>
</dbReference>
<evidence type="ECO:0000256" key="5">
    <source>
        <dbReference type="ARBA" id="ARBA00022777"/>
    </source>
</evidence>
<evidence type="ECO:0000256" key="1">
    <source>
        <dbReference type="ARBA" id="ARBA00012513"/>
    </source>
</evidence>
<evidence type="ECO:0000256" key="3">
    <source>
        <dbReference type="ARBA" id="ARBA00022679"/>
    </source>
</evidence>
<dbReference type="PANTHER" id="PTHR44899:SF8">
    <property type="entry name" value="NIMA-RELATED KINASE 11"/>
    <property type="match status" value="1"/>
</dbReference>
<keyword evidence="3" id="KW-0808">Transferase</keyword>
<keyword evidence="4" id="KW-0547">Nucleotide-binding</keyword>
<proteinExistence type="predicted"/>
<reference evidence="10" key="1">
    <citation type="submission" date="2025-08" db="UniProtKB">
        <authorList>
            <consortium name="Ensembl"/>
        </authorList>
    </citation>
    <scope>IDENTIFICATION</scope>
</reference>
<evidence type="ECO:0000256" key="8">
    <source>
        <dbReference type="ARBA" id="ARBA00048679"/>
    </source>
</evidence>
<dbReference type="EC" id="2.7.11.1" evidence="1"/>
<name>A0A8C0U6M1_CYACU</name>
<feature type="domain" description="Protein kinase" evidence="9">
    <location>
        <begin position="2"/>
        <end position="80"/>
    </location>
</feature>
<dbReference type="Gene3D" id="3.30.200.20">
    <property type="entry name" value="Phosphorylase Kinase, domain 1"/>
    <property type="match status" value="1"/>
</dbReference>
<keyword evidence="6" id="KW-0067">ATP-binding</keyword>
<dbReference type="InterPro" id="IPR000719">
    <property type="entry name" value="Prot_kinase_dom"/>
</dbReference>
<dbReference type="InterPro" id="IPR011009">
    <property type="entry name" value="Kinase-like_dom_sf"/>
</dbReference>
<protein>
    <recommendedName>
        <fullName evidence="1">non-specific serine/threonine protein kinase</fullName>
        <ecNumber evidence="1">2.7.11.1</ecNumber>
    </recommendedName>
</protein>
<evidence type="ECO:0000256" key="7">
    <source>
        <dbReference type="ARBA" id="ARBA00047899"/>
    </source>
</evidence>
<dbReference type="Pfam" id="PF00069">
    <property type="entry name" value="Pkinase"/>
    <property type="match status" value="1"/>
</dbReference>
<evidence type="ECO:0000256" key="2">
    <source>
        <dbReference type="ARBA" id="ARBA00022527"/>
    </source>
</evidence>
<comment type="catalytic activity">
    <reaction evidence="8">
        <text>L-seryl-[protein] + ATP = O-phospho-L-seryl-[protein] + ADP + H(+)</text>
        <dbReference type="Rhea" id="RHEA:17989"/>
        <dbReference type="Rhea" id="RHEA-COMP:9863"/>
        <dbReference type="Rhea" id="RHEA-COMP:11604"/>
        <dbReference type="ChEBI" id="CHEBI:15378"/>
        <dbReference type="ChEBI" id="CHEBI:29999"/>
        <dbReference type="ChEBI" id="CHEBI:30616"/>
        <dbReference type="ChEBI" id="CHEBI:83421"/>
        <dbReference type="ChEBI" id="CHEBI:456216"/>
        <dbReference type="EC" id="2.7.11.1"/>
    </reaction>
</comment>
<reference evidence="10" key="2">
    <citation type="submission" date="2025-09" db="UniProtKB">
        <authorList>
            <consortium name="Ensembl"/>
        </authorList>
    </citation>
    <scope>IDENTIFICATION</scope>
</reference>
<accession>A0A8C0U6M1</accession>
<evidence type="ECO:0000313" key="10">
    <source>
        <dbReference type="Ensembl" id="ENSCCEP00000002966.1"/>
    </source>
</evidence>
<evidence type="ECO:0000256" key="6">
    <source>
        <dbReference type="ARBA" id="ARBA00022840"/>
    </source>
</evidence>
<keyword evidence="2" id="KW-0723">Serine/threonine-protein kinase</keyword>
<dbReference type="InterPro" id="IPR051131">
    <property type="entry name" value="NEK_Ser/Thr_kinase_NIMA"/>
</dbReference>
<keyword evidence="11" id="KW-1185">Reference proteome</keyword>
<dbReference type="AlphaFoldDB" id="A0A8C0U6M1"/>
<evidence type="ECO:0000256" key="4">
    <source>
        <dbReference type="ARBA" id="ARBA00022741"/>
    </source>
</evidence>
<dbReference type="PANTHER" id="PTHR44899">
    <property type="entry name" value="CAMK FAMILY PROTEIN KINASE"/>
    <property type="match status" value="1"/>
</dbReference>
<dbReference type="GO" id="GO:0004674">
    <property type="term" value="F:protein serine/threonine kinase activity"/>
    <property type="evidence" value="ECO:0007669"/>
    <property type="project" value="UniProtKB-KW"/>
</dbReference>
<dbReference type="SUPFAM" id="SSF56112">
    <property type="entry name" value="Protein kinase-like (PK-like)"/>
    <property type="match status" value="1"/>
</dbReference>